<accession>A0A934SLY9</accession>
<name>A0A934SLY9_9MICO</name>
<dbReference type="Gene3D" id="2.60.120.260">
    <property type="entry name" value="Galactose-binding domain-like"/>
    <property type="match status" value="1"/>
</dbReference>
<dbReference type="AlphaFoldDB" id="A0A934SLY9"/>
<keyword evidence="4" id="KW-1185">Reference proteome</keyword>
<evidence type="ECO:0000313" key="3">
    <source>
        <dbReference type="EMBL" id="MBK4347799.1"/>
    </source>
</evidence>
<dbReference type="RefSeq" id="WP_200555340.1">
    <property type="nucleotide sequence ID" value="NZ_JAEPES010000001.1"/>
</dbReference>
<dbReference type="EMBL" id="JAEPES010000003">
    <property type="protein sequence ID" value="MBK4347799.1"/>
    <property type="molecule type" value="Genomic_DNA"/>
</dbReference>
<dbReference type="InterPro" id="IPR008979">
    <property type="entry name" value="Galactose-bd-like_sf"/>
</dbReference>
<dbReference type="SUPFAM" id="SSF49785">
    <property type="entry name" value="Galactose-binding domain-like"/>
    <property type="match status" value="1"/>
</dbReference>
<dbReference type="Proteomes" id="UP000636458">
    <property type="component" value="Unassembled WGS sequence"/>
</dbReference>
<feature type="compositionally biased region" description="Low complexity" evidence="1">
    <location>
        <begin position="18"/>
        <end position="31"/>
    </location>
</feature>
<evidence type="ECO:0000313" key="2">
    <source>
        <dbReference type="EMBL" id="MBK4347078.1"/>
    </source>
</evidence>
<dbReference type="EMBL" id="JAEPES010000001">
    <property type="protein sequence ID" value="MBK4347078.1"/>
    <property type="molecule type" value="Genomic_DNA"/>
</dbReference>
<organism evidence="3 4">
    <name type="scientific">Lacisediminihabitans changchengi</name>
    <dbReference type="NCBI Taxonomy" id="2787634"/>
    <lineage>
        <taxon>Bacteria</taxon>
        <taxon>Bacillati</taxon>
        <taxon>Actinomycetota</taxon>
        <taxon>Actinomycetes</taxon>
        <taxon>Micrococcales</taxon>
        <taxon>Microbacteriaceae</taxon>
        <taxon>Lacisediminihabitans</taxon>
    </lineage>
</organism>
<feature type="region of interest" description="Disordered" evidence="1">
    <location>
        <begin position="1"/>
        <end position="31"/>
    </location>
</feature>
<sequence length="573" mass="60427">MTRALCSVRGPEGAAPDAAATTTAATTTTTTVERWHPETGRTSPVAHLRTSDGRTLLDVEVAPGEAQIFVRMAGTEPVGTAADIPSSQTTTLDIPIAGPWEAELLPVLDNRHGDFEFGGDALGVETWHVDTAATLEGPWEPRAVRDSLRFFLLGPLPAERAEHLSAQFSSVSRLDTSEVVSVDGVNLRWRPYRFSTETGIVDDPVQRDRMTGPHGLKSVSDDFLDPTVVDPEAHPGDVYLFWSAVDGGASSTERTVTISARIGLSVWIAGHHVGSRSAVPVHRFAPWNLRDARPNLSTEQITLAPGGSGVVVALTVADDQPSRAAVAIGGVFTAERPKSRLAWWFGSTPALEYRPARTDDGPRPIWVRAVIPPGATSVTVRATEPVIEARAGGVTLPASSVQAPSDERAAVVSTVTLSGAVGPLLIRLSEPSVVGREPVLVEPLRWQTAAGILDLALWNDLGLADYSGAMIYRASVSVPDGQFVSARLEFAGLVGTAAVRVDDVAVGIVFGGSTLDVTAAVRGGVHHLEIEVANTLANFAARLPSPFSGIQMPSGGFTAATLRLQAVTPHPSS</sequence>
<reference evidence="3" key="1">
    <citation type="submission" date="2021-01" db="EMBL/GenBank/DDBJ databases">
        <title>Lacisediminihabitans sp. nov. strain G11-30, isolated from Antarctic Soil.</title>
        <authorList>
            <person name="Li J."/>
        </authorList>
    </citation>
    <scope>NUCLEOTIDE SEQUENCE</scope>
    <source>
        <strain evidence="3">G11-30</strain>
    </source>
</reference>
<proteinExistence type="predicted"/>
<comment type="caution">
    <text evidence="3">The sequence shown here is derived from an EMBL/GenBank/DDBJ whole genome shotgun (WGS) entry which is preliminary data.</text>
</comment>
<protein>
    <submittedName>
        <fullName evidence="3">Uncharacterized protein</fullName>
    </submittedName>
</protein>
<evidence type="ECO:0000313" key="4">
    <source>
        <dbReference type="Proteomes" id="UP000636458"/>
    </source>
</evidence>
<gene>
    <name evidence="2" type="ORF">IV501_05475</name>
    <name evidence="3" type="ORF">IV501_09150</name>
</gene>
<evidence type="ECO:0000256" key="1">
    <source>
        <dbReference type="SAM" id="MobiDB-lite"/>
    </source>
</evidence>